<keyword evidence="3" id="KW-0963">Cytoplasm</keyword>
<feature type="compositionally biased region" description="Polar residues" evidence="6">
    <location>
        <begin position="521"/>
        <end position="533"/>
    </location>
</feature>
<dbReference type="PANTHER" id="PTHR15073">
    <property type="entry name" value="MICROTUBULE-ASSOCIATED PROTEIN"/>
    <property type="match status" value="1"/>
</dbReference>
<feature type="compositionally biased region" description="Polar residues" evidence="6">
    <location>
        <begin position="585"/>
        <end position="613"/>
    </location>
</feature>
<feature type="region of interest" description="Disordered" evidence="6">
    <location>
        <begin position="863"/>
        <end position="882"/>
    </location>
</feature>
<feature type="compositionally biased region" description="Polar residues" evidence="6">
    <location>
        <begin position="268"/>
        <end position="280"/>
    </location>
</feature>
<dbReference type="InterPro" id="IPR051483">
    <property type="entry name" value="MAP7_domain-containing"/>
</dbReference>
<feature type="compositionally biased region" description="Basic and acidic residues" evidence="6">
    <location>
        <begin position="185"/>
        <end position="212"/>
    </location>
</feature>
<accession>A0AAE1B334</accession>
<dbReference type="GO" id="GO:0015630">
    <property type="term" value="C:microtubule cytoskeleton"/>
    <property type="evidence" value="ECO:0007669"/>
    <property type="project" value="InterPro"/>
</dbReference>
<evidence type="ECO:0000256" key="2">
    <source>
        <dbReference type="ARBA" id="ARBA00007525"/>
    </source>
</evidence>
<proteinExistence type="inferred from homology"/>
<feature type="compositionally biased region" description="Low complexity" evidence="6">
    <location>
        <begin position="867"/>
        <end position="881"/>
    </location>
</feature>
<evidence type="ECO:0000256" key="1">
    <source>
        <dbReference type="ARBA" id="ARBA00004245"/>
    </source>
</evidence>
<organism evidence="7 8">
    <name type="scientific">Elysia crispata</name>
    <name type="common">lettuce slug</name>
    <dbReference type="NCBI Taxonomy" id="231223"/>
    <lineage>
        <taxon>Eukaryota</taxon>
        <taxon>Metazoa</taxon>
        <taxon>Spiralia</taxon>
        <taxon>Lophotrochozoa</taxon>
        <taxon>Mollusca</taxon>
        <taxon>Gastropoda</taxon>
        <taxon>Heterobranchia</taxon>
        <taxon>Euthyneura</taxon>
        <taxon>Panpulmonata</taxon>
        <taxon>Sacoglossa</taxon>
        <taxon>Placobranchoidea</taxon>
        <taxon>Plakobranchidae</taxon>
        <taxon>Elysia</taxon>
    </lineage>
</organism>
<feature type="compositionally biased region" description="Low complexity" evidence="6">
    <location>
        <begin position="308"/>
        <end position="347"/>
    </location>
</feature>
<dbReference type="Pfam" id="PF05672">
    <property type="entry name" value="MAP7"/>
    <property type="match status" value="1"/>
</dbReference>
<feature type="compositionally biased region" description="Basic and acidic residues" evidence="6">
    <location>
        <begin position="362"/>
        <end position="500"/>
    </location>
</feature>
<dbReference type="PANTHER" id="PTHR15073:SF1">
    <property type="entry name" value="RETICULOCYTE-BINDING PROTEIN HOMOLOG 2A"/>
    <property type="match status" value="1"/>
</dbReference>
<evidence type="ECO:0000313" key="7">
    <source>
        <dbReference type="EMBL" id="KAK3798041.1"/>
    </source>
</evidence>
<feature type="region of interest" description="Disordered" evidence="6">
    <location>
        <begin position="48"/>
        <end position="682"/>
    </location>
</feature>
<dbReference type="GO" id="GO:0000226">
    <property type="term" value="P:microtubule cytoskeleton organization"/>
    <property type="evidence" value="ECO:0007669"/>
    <property type="project" value="InterPro"/>
</dbReference>
<feature type="compositionally biased region" description="Polar residues" evidence="6">
    <location>
        <begin position="48"/>
        <end position="83"/>
    </location>
</feature>
<feature type="compositionally biased region" description="Low complexity" evidence="6">
    <location>
        <begin position="624"/>
        <end position="637"/>
    </location>
</feature>
<evidence type="ECO:0000256" key="4">
    <source>
        <dbReference type="ARBA" id="ARBA00023054"/>
    </source>
</evidence>
<feature type="compositionally biased region" description="Basic and acidic residues" evidence="6">
    <location>
        <begin position="912"/>
        <end position="924"/>
    </location>
</feature>
<feature type="compositionally biased region" description="Basic and acidic residues" evidence="6">
    <location>
        <begin position="124"/>
        <end position="167"/>
    </location>
</feature>
<keyword evidence="8" id="KW-1185">Reference proteome</keyword>
<comment type="similarity">
    <text evidence="2">Belongs to the MAP7 family.</text>
</comment>
<gene>
    <name evidence="7" type="ORF">RRG08_034602</name>
</gene>
<comment type="subcellular location">
    <subcellularLocation>
        <location evidence="1">Cytoplasm</location>
        <location evidence="1">Cytoskeleton</location>
    </subcellularLocation>
</comment>
<sequence length="924" mass="98840">MSQLLLPSTCTGMFGGGIGMVGGGGTPRHLSMSTSVLYHKRKPEFSSMNALSRANKPESTMGPSPYLTSTPVSGHQSSMTASMPSPVRLRDRAGGGPRKQRPNSVATSMPSFLGGEPARSPRSKSTDRGGRDRSKTRSSSRKEKSKEALDKSKDGDQEDGNAKEKKTPSRVSLSFFDRLATPKFSKKDPVDQSPRETPLKKDAPILRVKFADDGNVTLSPRKAYSTSNLATVKKKSSLGPSKPTPPSSKDSTTPARRAPSRDSPRTRQSVGPSNSQTTPSGRAVSPANKRNVAPAEVKSGNSSPRVTPPLTGSPSISSSPTHHPSPSVEVSASAASEDGTPASASSPAPRPAPSSTQDITAEEYKARLAEKRRQAREKAEREAEEERKRQEEERRLEEERRREEEEEERRQEEEALRLAEEARKAEQERLERAIEAEEKRKKEEAERIEAERIAKEEAERKAREEAERLHREQQERARREEEERLQRKKKLEMIMKRVKPDAGGSSSTESSPLKAPPSGTPTPSHTNSSQISPSEGEEKPVVDSGKAASSPEEETVGTPQEGQAIEPISAAMMSSFYVQEGDDSPLNTSMTTSSGVVRSASSGDIVDSPSQNEEGPKEGNDGNSSQLHGSSSSLTSTPTRADVDGESSKPKFKSPLLQQLVENKGGNGGDGSTPKFKSPLLQNLLGKTRVGARMGLSASMGDLSPNKEVAGGNGQSGSVLSGSEVPSSNSMMTMSMTSAINSSSNKELERQEEGEVDKDEDTTLHQKHSVSNGVRFSGEDNGDLSHTKDDAASTPSNGVLMGDSALGSSIGFTMGQSSQSVISNGHHKALNLDMDDSSISLHSVDESVGPSTVQPPTTVFEAEEGGEQQQQIPAGPQGDGQSQFEELIDLLDTSSSSTSASSKASAPIIAFEESRRPDVTESLS</sequence>
<reference evidence="7" key="1">
    <citation type="journal article" date="2023" name="G3 (Bethesda)">
        <title>A reference genome for the long-term kleptoplast-retaining sea slug Elysia crispata morphotype clarki.</title>
        <authorList>
            <person name="Eastman K.E."/>
            <person name="Pendleton A.L."/>
            <person name="Shaikh M.A."/>
            <person name="Suttiyut T."/>
            <person name="Ogas R."/>
            <person name="Tomko P."/>
            <person name="Gavelis G."/>
            <person name="Widhalm J.R."/>
            <person name="Wisecaver J.H."/>
        </authorList>
    </citation>
    <scope>NUCLEOTIDE SEQUENCE</scope>
    <source>
        <strain evidence="7">ECLA1</strain>
    </source>
</reference>
<keyword evidence="5" id="KW-0206">Cytoskeleton</keyword>
<evidence type="ECO:0000256" key="5">
    <source>
        <dbReference type="ARBA" id="ARBA00023212"/>
    </source>
</evidence>
<feature type="compositionally biased region" description="Low complexity" evidence="6">
    <location>
        <begin position="727"/>
        <end position="745"/>
    </location>
</feature>
<dbReference type="EMBL" id="JAWDGP010000724">
    <property type="protein sequence ID" value="KAK3798041.1"/>
    <property type="molecule type" value="Genomic_DNA"/>
</dbReference>
<keyword evidence="4" id="KW-0175">Coiled coil</keyword>
<dbReference type="InterPro" id="IPR008604">
    <property type="entry name" value="MAP7_fam"/>
</dbReference>
<feature type="compositionally biased region" description="Polar residues" evidence="6">
    <location>
        <begin position="716"/>
        <end position="726"/>
    </location>
</feature>
<protein>
    <submittedName>
        <fullName evidence="7">Uncharacterized protein</fullName>
    </submittedName>
</protein>
<dbReference type="Proteomes" id="UP001283361">
    <property type="component" value="Unassembled WGS sequence"/>
</dbReference>
<evidence type="ECO:0000256" key="3">
    <source>
        <dbReference type="ARBA" id="ARBA00022490"/>
    </source>
</evidence>
<evidence type="ECO:0000313" key="8">
    <source>
        <dbReference type="Proteomes" id="UP001283361"/>
    </source>
</evidence>
<dbReference type="AlphaFoldDB" id="A0AAE1B334"/>
<comment type="caution">
    <text evidence="7">The sequence shown here is derived from an EMBL/GenBank/DDBJ whole genome shotgun (WGS) entry which is preliminary data.</text>
</comment>
<evidence type="ECO:0000256" key="6">
    <source>
        <dbReference type="SAM" id="MobiDB-lite"/>
    </source>
</evidence>
<feature type="compositionally biased region" description="Low complexity" evidence="6">
    <location>
        <begin position="237"/>
        <end position="257"/>
    </location>
</feature>
<feature type="compositionally biased region" description="Low complexity" evidence="6">
    <location>
        <begin position="893"/>
        <end position="906"/>
    </location>
</feature>
<feature type="region of interest" description="Disordered" evidence="6">
    <location>
        <begin position="891"/>
        <end position="924"/>
    </location>
</feature>
<name>A0AAE1B334_9GAST</name>
<feature type="region of interest" description="Disordered" evidence="6">
    <location>
        <begin position="696"/>
        <end position="800"/>
    </location>
</feature>